<comment type="caution">
    <text evidence="2">The sequence shown here is derived from an EMBL/GenBank/DDBJ whole genome shotgun (WGS) entry which is preliminary data.</text>
</comment>
<evidence type="ECO:0000256" key="1">
    <source>
        <dbReference type="SAM" id="MobiDB-lite"/>
    </source>
</evidence>
<organism evidence="2 3">
    <name type="scientific">Candidatus Harrisonbacteria bacterium CG10_big_fil_rev_8_21_14_0_10_49_15</name>
    <dbReference type="NCBI Taxonomy" id="1974587"/>
    <lineage>
        <taxon>Bacteria</taxon>
        <taxon>Candidatus Harrisoniibacteriota</taxon>
    </lineage>
</organism>
<accession>A0A2H0UKB4</accession>
<protein>
    <submittedName>
        <fullName evidence="2">Uncharacterized protein</fullName>
    </submittedName>
</protein>
<feature type="region of interest" description="Disordered" evidence="1">
    <location>
        <begin position="1"/>
        <end position="26"/>
    </location>
</feature>
<name>A0A2H0UKB4_9BACT</name>
<proteinExistence type="predicted"/>
<sequence>MDLKGGIYHGEADNHDRPGDGALDVGQAVDGGRVLAAAPLVREDHGSGLQPGPAGAGSADPDQLRPRDLPSLHGCRAGR</sequence>
<evidence type="ECO:0000313" key="2">
    <source>
        <dbReference type="EMBL" id="PIR86839.1"/>
    </source>
</evidence>
<gene>
    <name evidence="2" type="ORF">COU11_03205</name>
</gene>
<evidence type="ECO:0000313" key="3">
    <source>
        <dbReference type="Proteomes" id="UP000229526"/>
    </source>
</evidence>
<dbReference type="AlphaFoldDB" id="A0A2H0UKB4"/>
<feature type="compositionally biased region" description="Basic and acidic residues" evidence="1">
    <location>
        <begin position="10"/>
        <end position="19"/>
    </location>
</feature>
<dbReference type="Proteomes" id="UP000229526">
    <property type="component" value="Unassembled WGS sequence"/>
</dbReference>
<dbReference type="EMBL" id="PFBD01000023">
    <property type="protein sequence ID" value="PIR86839.1"/>
    <property type="molecule type" value="Genomic_DNA"/>
</dbReference>
<feature type="region of interest" description="Disordered" evidence="1">
    <location>
        <begin position="39"/>
        <end position="79"/>
    </location>
</feature>
<reference evidence="3" key="1">
    <citation type="submission" date="2017-09" db="EMBL/GenBank/DDBJ databases">
        <title>Depth-based differentiation of microbial function through sediment-hosted aquifers and enrichment of novel symbionts in the deep terrestrial subsurface.</title>
        <authorList>
            <person name="Probst A.J."/>
            <person name="Ladd B."/>
            <person name="Jarett J.K."/>
            <person name="Geller-Mcgrath D.E."/>
            <person name="Sieber C.M.K."/>
            <person name="Emerson J.B."/>
            <person name="Anantharaman K."/>
            <person name="Thomas B.C."/>
            <person name="Malmstrom R."/>
            <person name="Stieglmeier M."/>
            <person name="Klingl A."/>
            <person name="Woyke T."/>
            <person name="Ryan C.M."/>
            <person name="Banfield J.F."/>
        </authorList>
    </citation>
    <scope>NUCLEOTIDE SEQUENCE [LARGE SCALE GENOMIC DNA]</scope>
</reference>